<keyword evidence="2" id="KW-1185">Reference proteome</keyword>
<protein>
    <submittedName>
        <fullName evidence="1">Uncharacterized protein</fullName>
    </submittedName>
</protein>
<gene>
    <name evidence="1" type="ORF">GDO81_021197</name>
</gene>
<sequence length="104" mass="11641">MDHLVPGHNCLYLVPVPPPRQQAGCEMPLCLSASTPRRKRDFYGGTEILCGLEILTHHQQLPVSGSKKGKKGNQINHRSLGMEGVITRKSLVYSLTLYCIFFFN</sequence>
<evidence type="ECO:0000313" key="1">
    <source>
        <dbReference type="EMBL" id="KAG8545251.1"/>
    </source>
</evidence>
<dbReference type="EMBL" id="WNYA01001730">
    <property type="protein sequence ID" value="KAG8545251.1"/>
    <property type="molecule type" value="Genomic_DNA"/>
</dbReference>
<comment type="caution">
    <text evidence="1">The sequence shown here is derived from an EMBL/GenBank/DDBJ whole genome shotgun (WGS) entry which is preliminary data.</text>
</comment>
<reference evidence="1" key="1">
    <citation type="thesis" date="2020" institute="ProQuest LLC" country="789 East Eisenhower Parkway, Ann Arbor, MI, USA">
        <title>Comparative Genomics and Chromosome Evolution.</title>
        <authorList>
            <person name="Mudd A.B."/>
        </authorList>
    </citation>
    <scope>NUCLEOTIDE SEQUENCE</scope>
    <source>
        <strain evidence="1">237g6f4</strain>
        <tissue evidence="1">Blood</tissue>
    </source>
</reference>
<organism evidence="1 2">
    <name type="scientific">Engystomops pustulosus</name>
    <name type="common">Tungara frog</name>
    <name type="synonym">Physalaemus pustulosus</name>
    <dbReference type="NCBI Taxonomy" id="76066"/>
    <lineage>
        <taxon>Eukaryota</taxon>
        <taxon>Metazoa</taxon>
        <taxon>Chordata</taxon>
        <taxon>Craniata</taxon>
        <taxon>Vertebrata</taxon>
        <taxon>Euteleostomi</taxon>
        <taxon>Amphibia</taxon>
        <taxon>Batrachia</taxon>
        <taxon>Anura</taxon>
        <taxon>Neobatrachia</taxon>
        <taxon>Hyloidea</taxon>
        <taxon>Leptodactylidae</taxon>
        <taxon>Leiuperinae</taxon>
        <taxon>Engystomops</taxon>
    </lineage>
</organism>
<name>A0AAV6Z7X5_ENGPU</name>
<proteinExistence type="predicted"/>
<accession>A0AAV6Z7X5</accession>
<evidence type="ECO:0000313" key="2">
    <source>
        <dbReference type="Proteomes" id="UP000824782"/>
    </source>
</evidence>
<dbReference type="Proteomes" id="UP000824782">
    <property type="component" value="Unassembled WGS sequence"/>
</dbReference>
<dbReference type="AlphaFoldDB" id="A0AAV6Z7X5"/>